<evidence type="ECO:0000313" key="2">
    <source>
        <dbReference type="EMBL" id="PTB19543.1"/>
    </source>
</evidence>
<dbReference type="EMBL" id="PYUC01000008">
    <property type="protein sequence ID" value="PTB19543.1"/>
    <property type="molecule type" value="Genomic_DNA"/>
</dbReference>
<dbReference type="InterPro" id="IPR006522">
    <property type="entry name" value="Phage_virion_morphogenesis"/>
</dbReference>
<sequence>MDNLSAVEQWAGALLAKLSPAGRRAAMRDIARELRRSQQTRIAAQKNTDGTAYEPRKIKSGGKKLRDKRGRVKRTAMFTKLRMARWMTIEADDRQLAVGFSGRVARVARVHQLGEKAPVAPGGPGYRYPVRLVLGLTDAEREMVRDRLLKYMTD</sequence>
<dbReference type="AlphaFoldDB" id="A0A2T3XSN7"/>
<gene>
    <name evidence="2" type="ORF">C9I57_17845</name>
</gene>
<feature type="compositionally biased region" description="Polar residues" evidence="1">
    <location>
        <begin position="41"/>
        <end position="50"/>
    </location>
</feature>
<accession>A0A2T3XSN7</accession>
<reference evidence="2 3" key="1">
    <citation type="submission" date="2018-03" db="EMBL/GenBank/DDBJ databases">
        <title>Whole genome analyses suggest that Burkholderia sensu lato contains two further novel genera in the rhizoxinica-symbiotica group Mycetohabitans gen. nov., and Trinickia gen. nov.: implications for the evolution of diazotrophy and nodulation in the Burkholderiaceae.</title>
        <authorList>
            <person name="Estrada De Los Santos P."/>
            <person name="Palmer M."/>
            <person name="Chavez-Ramirez B."/>
            <person name="Steenkamp E.T."/>
            <person name="Hirsch A.M."/>
            <person name="Manyaka P."/>
            <person name="Maluk M."/>
            <person name="Lafos M."/>
            <person name="Crook M."/>
            <person name="Gross E."/>
            <person name="Simon M.F."/>
            <person name="Bueno Dos Reis Junior F."/>
            <person name="Poole P.S."/>
            <person name="Venter S.N."/>
            <person name="James E.K."/>
        </authorList>
    </citation>
    <scope>NUCLEOTIDE SEQUENCE [LARGE SCALE GENOMIC DNA]</scope>
    <source>
        <strain evidence="2 3">JPY-366</strain>
    </source>
</reference>
<dbReference type="RefSeq" id="WP_107151953.1">
    <property type="nucleotide sequence ID" value="NZ_PYUC01000008.1"/>
</dbReference>
<evidence type="ECO:0000256" key="1">
    <source>
        <dbReference type="SAM" id="MobiDB-lite"/>
    </source>
</evidence>
<comment type="caution">
    <text evidence="2">The sequence shown here is derived from an EMBL/GenBank/DDBJ whole genome shotgun (WGS) entry which is preliminary data.</text>
</comment>
<name>A0A2T3XSN7_9BURK</name>
<evidence type="ECO:0000313" key="3">
    <source>
        <dbReference type="Proteomes" id="UP000240638"/>
    </source>
</evidence>
<feature type="compositionally biased region" description="Basic residues" evidence="1">
    <location>
        <begin position="58"/>
        <end position="70"/>
    </location>
</feature>
<protein>
    <submittedName>
        <fullName evidence="2">Phage virion morphogenesis protein</fullName>
    </submittedName>
</protein>
<dbReference type="Pfam" id="PF05069">
    <property type="entry name" value="Phage_tail_S"/>
    <property type="match status" value="1"/>
</dbReference>
<dbReference type="Proteomes" id="UP000240638">
    <property type="component" value="Unassembled WGS sequence"/>
</dbReference>
<organism evidence="2 3">
    <name type="scientific">Trinickia symbiotica</name>
    <dbReference type="NCBI Taxonomy" id="863227"/>
    <lineage>
        <taxon>Bacteria</taxon>
        <taxon>Pseudomonadati</taxon>
        <taxon>Pseudomonadota</taxon>
        <taxon>Betaproteobacteria</taxon>
        <taxon>Burkholderiales</taxon>
        <taxon>Burkholderiaceae</taxon>
        <taxon>Trinickia</taxon>
    </lineage>
</organism>
<dbReference type="NCBIfam" id="TIGR01635">
    <property type="entry name" value="tail_comp_S"/>
    <property type="match status" value="1"/>
</dbReference>
<proteinExistence type="predicted"/>
<feature type="region of interest" description="Disordered" evidence="1">
    <location>
        <begin position="41"/>
        <end position="70"/>
    </location>
</feature>